<dbReference type="EMBL" id="JAKGAQ010000001">
    <property type="protein sequence ID" value="MCF2870497.1"/>
    <property type="molecule type" value="Genomic_DNA"/>
</dbReference>
<dbReference type="CDD" id="cd00130">
    <property type="entry name" value="PAS"/>
    <property type="match status" value="1"/>
</dbReference>
<keyword evidence="3" id="KW-0597">Phosphoprotein</keyword>
<dbReference type="PROSITE" id="PS50112">
    <property type="entry name" value="PAS"/>
    <property type="match status" value="1"/>
</dbReference>
<evidence type="ECO:0000259" key="7">
    <source>
        <dbReference type="PROSITE" id="PS50109"/>
    </source>
</evidence>
<feature type="domain" description="PAC" evidence="9">
    <location>
        <begin position="242"/>
        <end position="290"/>
    </location>
</feature>
<evidence type="ECO:0000313" key="11">
    <source>
        <dbReference type="Proteomes" id="UP001200557"/>
    </source>
</evidence>
<keyword evidence="6" id="KW-0902">Two-component regulatory system</keyword>
<comment type="caution">
    <text evidence="10">The sequence shown here is derived from an EMBL/GenBank/DDBJ whole genome shotgun (WGS) entry which is preliminary data.</text>
</comment>
<dbReference type="InterPro" id="IPR003594">
    <property type="entry name" value="HATPase_dom"/>
</dbReference>
<dbReference type="Pfam" id="PF13426">
    <property type="entry name" value="PAS_9"/>
    <property type="match status" value="1"/>
</dbReference>
<dbReference type="SMART" id="SM00065">
    <property type="entry name" value="GAF"/>
    <property type="match status" value="1"/>
</dbReference>
<sequence>METSLTQLSLVDSPATEDFDRFTRLATRMLGVPVALVSIVDFDKDRQFFTSACGLGEPWASQRQTPLTHSFCQHVVAANEPLVIEDARIHPLVSDNLAIRDLNVVAYLGIPVTAPDGRALGALCAIDTRRRAWSEGDISILNDLGGSVTSQIGLRAALLASESSKKAASQFGSAVENSHHEVFMFEADTLKFTTVNKGARFNLGYDIAELRELTPVDIKPEFSQLDFDTYIERLRTGSVPNLEFETKHARKDGSTYPVSIRLELHNDSNMFIAFVEDITERRKLEKALAKETASFLSFFQYAPEPMTVSAMDTTILQANPASERLFGLSSENLLGTQFLPYIPEDSRPEVQLGFSQATPDNPFYSVLLEQVMNGIPKSLIWSNVVQFEDGKPSRIFSIANDVTELYEAKTLAESSASEAKRAMEIRKVFLANMSHEVRTPLNAIMGLFQLIQMADVPERQKKQAKVGLDASHHLLAQLVNVLELSRVEANAVEIEPKPTDIRSLAEQWFETASATNHRLGKPIELSLEIDETTPQLAVLDERRVTQILNNLTDNALKFTKEGRVTIQVGQVSNTDVSAPQQLEISVSDTGCGIACNKREAVFERFVQIDDAQTRENSGSGLGLAISRELAVLMGGALDVTCPSPDDCYATTFSLRLQSFK</sequence>
<feature type="domain" description="Histidine kinase" evidence="7">
    <location>
        <begin position="432"/>
        <end position="660"/>
    </location>
</feature>
<evidence type="ECO:0000256" key="2">
    <source>
        <dbReference type="ARBA" id="ARBA00012438"/>
    </source>
</evidence>
<evidence type="ECO:0000256" key="5">
    <source>
        <dbReference type="ARBA" id="ARBA00022777"/>
    </source>
</evidence>
<dbReference type="InterPro" id="IPR036097">
    <property type="entry name" value="HisK_dim/P_sf"/>
</dbReference>
<dbReference type="PROSITE" id="PS50113">
    <property type="entry name" value="PAC"/>
    <property type="match status" value="1"/>
</dbReference>
<dbReference type="PANTHER" id="PTHR43711:SF31">
    <property type="entry name" value="HISTIDINE KINASE"/>
    <property type="match status" value="1"/>
</dbReference>
<dbReference type="EC" id="2.7.13.3" evidence="2"/>
<keyword evidence="4" id="KW-0808">Transferase</keyword>
<name>A0ABS9CTU6_9RHOB</name>
<dbReference type="InterPro" id="IPR013656">
    <property type="entry name" value="PAS_4"/>
</dbReference>
<dbReference type="NCBIfam" id="TIGR00229">
    <property type="entry name" value="sensory_box"/>
    <property type="match status" value="2"/>
</dbReference>
<dbReference type="Pfam" id="PF08448">
    <property type="entry name" value="PAS_4"/>
    <property type="match status" value="1"/>
</dbReference>
<dbReference type="SMART" id="SM00387">
    <property type="entry name" value="HATPase_c"/>
    <property type="match status" value="1"/>
</dbReference>
<dbReference type="Gene3D" id="3.30.450.40">
    <property type="match status" value="1"/>
</dbReference>
<organism evidence="10 11">
    <name type="scientific">Octadecabacter dasysiphoniae</name>
    <dbReference type="NCBI Taxonomy" id="2909341"/>
    <lineage>
        <taxon>Bacteria</taxon>
        <taxon>Pseudomonadati</taxon>
        <taxon>Pseudomonadota</taxon>
        <taxon>Alphaproteobacteria</taxon>
        <taxon>Rhodobacterales</taxon>
        <taxon>Roseobacteraceae</taxon>
        <taxon>Octadecabacter</taxon>
    </lineage>
</organism>
<evidence type="ECO:0000256" key="6">
    <source>
        <dbReference type="ARBA" id="ARBA00023012"/>
    </source>
</evidence>
<dbReference type="InterPro" id="IPR029016">
    <property type="entry name" value="GAF-like_dom_sf"/>
</dbReference>
<evidence type="ECO:0000259" key="9">
    <source>
        <dbReference type="PROSITE" id="PS50113"/>
    </source>
</evidence>
<evidence type="ECO:0000256" key="4">
    <source>
        <dbReference type="ARBA" id="ARBA00022679"/>
    </source>
</evidence>
<dbReference type="InterPro" id="IPR005467">
    <property type="entry name" value="His_kinase_dom"/>
</dbReference>
<keyword evidence="11" id="KW-1185">Reference proteome</keyword>
<dbReference type="SMART" id="SM00388">
    <property type="entry name" value="HisKA"/>
    <property type="match status" value="1"/>
</dbReference>
<dbReference type="Pfam" id="PF01590">
    <property type="entry name" value="GAF"/>
    <property type="match status" value="1"/>
</dbReference>
<accession>A0ABS9CTU6</accession>
<dbReference type="InterPro" id="IPR003018">
    <property type="entry name" value="GAF"/>
</dbReference>
<protein>
    <recommendedName>
        <fullName evidence="2">histidine kinase</fullName>
        <ecNumber evidence="2">2.7.13.3</ecNumber>
    </recommendedName>
</protein>
<reference evidence="10 11" key="1">
    <citation type="submission" date="2022-01" db="EMBL/GenBank/DDBJ databases">
        <title>Octadecabacter sp. nov., isolated from a marine alga.</title>
        <authorList>
            <person name="Jin M.S."/>
            <person name="Kim H.M."/>
            <person name="Han D.M."/>
            <person name="Jung J.J."/>
            <person name="Jeon C.O."/>
        </authorList>
    </citation>
    <scope>NUCLEOTIDE SEQUENCE [LARGE SCALE GENOMIC DNA]</scope>
    <source>
        <strain evidence="10 11">G9-8</strain>
    </source>
</reference>
<dbReference type="InterPro" id="IPR050736">
    <property type="entry name" value="Sensor_HK_Regulatory"/>
</dbReference>
<dbReference type="Gene3D" id="3.30.450.20">
    <property type="entry name" value="PAS domain"/>
    <property type="match status" value="2"/>
</dbReference>
<dbReference type="InterPro" id="IPR035965">
    <property type="entry name" value="PAS-like_dom_sf"/>
</dbReference>
<dbReference type="InterPro" id="IPR003661">
    <property type="entry name" value="HisK_dim/P_dom"/>
</dbReference>
<dbReference type="InterPro" id="IPR000700">
    <property type="entry name" value="PAS-assoc_C"/>
</dbReference>
<dbReference type="Gene3D" id="3.30.565.10">
    <property type="entry name" value="Histidine kinase-like ATPase, C-terminal domain"/>
    <property type="match status" value="1"/>
</dbReference>
<dbReference type="Pfam" id="PF00512">
    <property type="entry name" value="HisKA"/>
    <property type="match status" value="1"/>
</dbReference>
<proteinExistence type="predicted"/>
<dbReference type="SUPFAM" id="SSF47384">
    <property type="entry name" value="Homodimeric domain of signal transducing histidine kinase"/>
    <property type="match status" value="1"/>
</dbReference>
<dbReference type="PANTHER" id="PTHR43711">
    <property type="entry name" value="TWO-COMPONENT HISTIDINE KINASE"/>
    <property type="match status" value="1"/>
</dbReference>
<feature type="domain" description="PAS" evidence="8">
    <location>
        <begin position="291"/>
        <end position="361"/>
    </location>
</feature>
<dbReference type="RefSeq" id="WP_235224598.1">
    <property type="nucleotide sequence ID" value="NZ_JAKGAQ010000001.1"/>
</dbReference>
<evidence type="ECO:0000256" key="1">
    <source>
        <dbReference type="ARBA" id="ARBA00000085"/>
    </source>
</evidence>
<gene>
    <name evidence="10" type="ORF">L0664_05410</name>
</gene>
<dbReference type="Proteomes" id="UP001200557">
    <property type="component" value="Unassembled WGS sequence"/>
</dbReference>
<dbReference type="PROSITE" id="PS50109">
    <property type="entry name" value="HIS_KIN"/>
    <property type="match status" value="1"/>
</dbReference>
<dbReference type="Pfam" id="PF02518">
    <property type="entry name" value="HATPase_c"/>
    <property type="match status" value="1"/>
</dbReference>
<evidence type="ECO:0000313" key="10">
    <source>
        <dbReference type="EMBL" id="MCF2870497.1"/>
    </source>
</evidence>
<evidence type="ECO:0000256" key="3">
    <source>
        <dbReference type="ARBA" id="ARBA00022553"/>
    </source>
</evidence>
<evidence type="ECO:0000259" key="8">
    <source>
        <dbReference type="PROSITE" id="PS50112"/>
    </source>
</evidence>
<dbReference type="InterPro" id="IPR000014">
    <property type="entry name" value="PAS"/>
</dbReference>
<dbReference type="Gene3D" id="1.10.287.130">
    <property type="match status" value="1"/>
</dbReference>
<dbReference type="SUPFAM" id="SSF55874">
    <property type="entry name" value="ATPase domain of HSP90 chaperone/DNA topoisomerase II/histidine kinase"/>
    <property type="match status" value="1"/>
</dbReference>
<keyword evidence="5" id="KW-0418">Kinase</keyword>
<comment type="catalytic activity">
    <reaction evidence="1">
        <text>ATP + protein L-histidine = ADP + protein N-phospho-L-histidine.</text>
        <dbReference type="EC" id="2.7.13.3"/>
    </reaction>
</comment>
<dbReference type="SUPFAM" id="SSF55785">
    <property type="entry name" value="PYP-like sensor domain (PAS domain)"/>
    <property type="match status" value="2"/>
</dbReference>
<dbReference type="CDD" id="cd00082">
    <property type="entry name" value="HisKA"/>
    <property type="match status" value="1"/>
</dbReference>
<dbReference type="SUPFAM" id="SSF55781">
    <property type="entry name" value="GAF domain-like"/>
    <property type="match status" value="1"/>
</dbReference>
<dbReference type="PRINTS" id="PR00344">
    <property type="entry name" value="BCTRLSENSOR"/>
</dbReference>
<dbReference type="SMART" id="SM00091">
    <property type="entry name" value="PAS"/>
    <property type="match status" value="2"/>
</dbReference>
<dbReference type="InterPro" id="IPR036890">
    <property type="entry name" value="HATPase_C_sf"/>
</dbReference>
<dbReference type="InterPro" id="IPR004358">
    <property type="entry name" value="Sig_transdc_His_kin-like_C"/>
</dbReference>